<evidence type="ECO:0000256" key="10">
    <source>
        <dbReference type="ARBA" id="ARBA00048968"/>
    </source>
</evidence>
<comment type="catalytic activity">
    <reaction evidence="9">
        <text>adenosine + H2O + H(+) = inosine + NH4(+)</text>
        <dbReference type="Rhea" id="RHEA:24408"/>
        <dbReference type="ChEBI" id="CHEBI:15377"/>
        <dbReference type="ChEBI" id="CHEBI:15378"/>
        <dbReference type="ChEBI" id="CHEBI:16335"/>
        <dbReference type="ChEBI" id="CHEBI:17596"/>
        <dbReference type="ChEBI" id="CHEBI:28938"/>
        <dbReference type="EC" id="3.5.4.4"/>
    </reaction>
    <physiologicalReaction direction="left-to-right" evidence="9">
        <dbReference type="Rhea" id="RHEA:24409"/>
    </physiologicalReaction>
</comment>
<evidence type="ECO:0000256" key="4">
    <source>
        <dbReference type="ARBA" id="ARBA00022679"/>
    </source>
</evidence>
<dbReference type="GO" id="GO:0016787">
    <property type="term" value="F:hydrolase activity"/>
    <property type="evidence" value="ECO:0007669"/>
    <property type="project" value="UniProtKB-KW"/>
</dbReference>
<keyword evidence="4" id="KW-0808">Transferase</keyword>
<comment type="similarity">
    <text evidence="3">Belongs to the purine nucleoside phosphorylase YfiH/LACC1 family.</text>
</comment>
<evidence type="ECO:0000256" key="8">
    <source>
        <dbReference type="ARBA" id="ARBA00023008"/>
    </source>
</evidence>
<dbReference type="Pfam" id="PF02578">
    <property type="entry name" value="Cu-oxidase_4"/>
    <property type="match status" value="1"/>
</dbReference>
<dbReference type="InterPro" id="IPR011324">
    <property type="entry name" value="Cytotoxic_necrot_fac-like_cat"/>
</dbReference>
<dbReference type="AlphaFoldDB" id="S5DK30"/>
<dbReference type="GO" id="GO:0017061">
    <property type="term" value="F:S-methyl-5-thioadenosine phosphorylase activity"/>
    <property type="evidence" value="ECO:0007669"/>
    <property type="project" value="UniProtKB-EC"/>
</dbReference>
<evidence type="ECO:0000256" key="5">
    <source>
        <dbReference type="ARBA" id="ARBA00022723"/>
    </source>
</evidence>
<dbReference type="InterPro" id="IPR038371">
    <property type="entry name" value="Cu_polyphenol_OxRdtase_sf"/>
</dbReference>
<dbReference type="Gene3D" id="3.60.140.10">
    <property type="entry name" value="CNF1/YfiH-like putative cysteine hydrolases"/>
    <property type="match status" value="1"/>
</dbReference>
<evidence type="ECO:0000256" key="2">
    <source>
        <dbReference type="ARBA" id="ARBA00003215"/>
    </source>
</evidence>
<evidence type="ECO:0000256" key="6">
    <source>
        <dbReference type="ARBA" id="ARBA00022801"/>
    </source>
</evidence>
<accession>S5DK30</accession>
<dbReference type="SUPFAM" id="SSF64438">
    <property type="entry name" value="CNF1/YfiH-like putative cysteine hydrolases"/>
    <property type="match status" value="1"/>
</dbReference>
<reference evidence="12" key="1">
    <citation type="journal article" date="2013" name="Sci. Rep.">
        <title>Metagenomics uncovers a new group of low GC and ultra-small marine Actinobacteria.</title>
        <authorList>
            <person name="Ghai R."/>
            <person name="Mizuno C.M."/>
            <person name="Picazo A."/>
            <person name="Camacho A."/>
            <person name="Rodriguez-Valera F."/>
        </authorList>
    </citation>
    <scope>NUCLEOTIDE SEQUENCE</scope>
</reference>
<dbReference type="EMBL" id="KC811124">
    <property type="protein sequence ID" value="AGQ19186.1"/>
    <property type="molecule type" value="Genomic_DNA"/>
</dbReference>
<dbReference type="PANTHER" id="PTHR30616:SF2">
    <property type="entry name" value="PURINE NUCLEOSIDE PHOSPHORYLASE LACC1"/>
    <property type="match status" value="1"/>
</dbReference>
<comment type="catalytic activity">
    <reaction evidence="11">
        <text>S-methyl-5'-thioadenosine + phosphate = 5-(methylsulfanyl)-alpha-D-ribose 1-phosphate + adenine</text>
        <dbReference type="Rhea" id="RHEA:11852"/>
        <dbReference type="ChEBI" id="CHEBI:16708"/>
        <dbReference type="ChEBI" id="CHEBI:17509"/>
        <dbReference type="ChEBI" id="CHEBI:43474"/>
        <dbReference type="ChEBI" id="CHEBI:58533"/>
        <dbReference type="EC" id="2.4.2.28"/>
    </reaction>
    <physiologicalReaction direction="left-to-right" evidence="11">
        <dbReference type="Rhea" id="RHEA:11853"/>
    </physiologicalReaction>
</comment>
<protein>
    <submittedName>
        <fullName evidence="12">Multicopper polyphenol oxidase (Laccase)</fullName>
    </submittedName>
</protein>
<keyword evidence="8" id="KW-0186">Copper</keyword>
<comment type="catalytic activity">
    <reaction evidence="1">
        <text>inosine + phosphate = alpha-D-ribose 1-phosphate + hypoxanthine</text>
        <dbReference type="Rhea" id="RHEA:27646"/>
        <dbReference type="ChEBI" id="CHEBI:17368"/>
        <dbReference type="ChEBI" id="CHEBI:17596"/>
        <dbReference type="ChEBI" id="CHEBI:43474"/>
        <dbReference type="ChEBI" id="CHEBI:57720"/>
        <dbReference type="EC" id="2.4.2.1"/>
    </reaction>
    <physiologicalReaction direction="left-to-right" evidence="1">
        <dbReference type="Rhea" id="RHEA:27647"/>
    </physiologicalReaction>
</comment>
<organism evidence="12">
    <name type="scientific">Candidatus Actinomarina minuta</name>
    <dbReference type="NCBI Taxonomy" id="1389454"/>
    <lineage>
        <taxon>Bacteria</taxon>
        <taxon>Bacillati</taxon>
        <taxon>Actinomycetota</taxon>
        <taxon>Actinomycetes</taxon>
        <taxon>Candidatus Actinomarinidae</taxon>
        <taxon>Candidatus Actinomarinales</taxon>
        <taxon>Candidatus Actinomarineae</taxon>
        <taxon>Candidatus Actinomarinaceae</taxon>
        <taxon>Candidatus Actinomarina</taxon>
    </lineage>
</organism>
<dbReference type="PANTHER" id="PTHR30616">
    <property type="entry name" value="UNCHARACTERIZED PROTEIN YFIH"/>
    <property type="match status" value="1"/>
</dbReference>
<sequence length="201" mass="23110">MIRSKFVKTCYFSDKHYNKNLLETIRGVTLNNESSLRVASMNQTHSDTVLKIKNEGNYQSDGILTTEKNLALVVKTADCMPVLIRDLNSIAAVHIGWRGLTNNIFHKTLELLQETELQVSIGPHARSCCYEVKEDVAVLLPELIEIKDKKMYLNQAKSIENFCNENKIKIDVSDICTICDDNFFSFRENNTQERQISFIWK</sequence>
<evidence type="ECO:0000256" key="3">
    <source>
        <dbReference type="ARBA" id="ARBA00007353"/>
    </source>
</evidence>
<dbReference type="GO" id="GO:0005507">
    <property type="term" value="F:copper ion binding"/>
    <property type="evidence" value="ECO:0007669"/>
    <property type="project" value="TreeGrafter"/>
</dbReference>
<dbReference type="CDD" id="cd16833">
    <property type="entry name" value="YfiH"/>
    <property type="match status" value="1"/>
</dbReference>
<keyword evidence="6" id="KW-0378">Hydrolase</keyword>
<proteinExistence type="inferred from homology"/>
<comment type="function">
    <text evidence="2">Purine nucleoside enzyme that catalyzes the phosphorolysis of adenosine and inosine nucleosides, yielding D-ribose 1-phosphate and the respective free bases, adenine and hypoxanthine. Also catalyzes the phosphorolysis of S-methyl-5'-thioadenosine into adenine and S-methyl-5-thio-alpha-D-ribose 1-phosphate. Also has adenosine deaminase activity.</text>
</comment>
<evidence type="ECO:0000256" key="9">
    <source>
        <dbReference type="ARBA" id="ARBA00047989"/>
    </source>
</evidence>
<evidence type="ECO:0000256" key="11">
    <source>
        <dbReference type="ARBA" id="ARBA00049893"/>
    </source>
</evidence>
<name>S5DK30_9ACTN</name>
<evidence type="ECO:0000256" key="7">
    <source>
        <dbReference type="ARBA" id="ARBA00022833"/>
    </source>
</evidence>
<keyword evidence="5" id="KW-0479">Metal-binding</keyword>
<evidence type="ECO:0000313" key="12">
    <source>
        <dbReference type="EMBL" id="AGQ19186.1"/>
    </source>
</evidence>
<evidence type="ECO:0000256" key="1">
    <source>
        <dbReference type="ARBA" id="ARBA00000553"/>
    </source>
</evidence>
<keyword evidence="7" id="KW-0862">Zinc</keyword>
<dbReference type="InterPro" id="IPR003730">
    <property type="entry name" value="Cu_polyphenol_OxRdtase"/>
</dbReference>
<comment type="catalytic activity">
    <reaction evidence="10">
        <text>adenosine + phosphate = alpha-D-ribose 1-phosphate + adenine</text>
        <dbReference type="Rhea" id="RHEA:27642"/>
        <dbReference type="ChEBI" id="CHEBI:16335"/>
        <dbReference type="ChEBI" id="CHEBI:16708"/>
        <dbReference type="ChEBI" id="CHEBI:43474"/>
        <dbReference type="ChEBI" id="CHEBI:57720"/>
        <dbReference type="EC" id="2.4.2.1"/>
    </reaction>
    <physiologicalReaction direction="left-to-right" evidence="10">
        <dbReference type="Rhea" id="RHEA:27643"/>
    </physiologicalReaction>
</comment>